<dbReference type="AlphaFoldDB" id="A0A840G0X7"/>
<evidence type="ECO:0000313" key="3">
    <source>
        <dbReference type="EMBL" id="MBB4247874.1"/>
    </source>
</evidence>
<comment type="caution">
    <text evidence="3">The sequence shown here is derived from an EMBL/GenBank/DDBJ whole genome shotgun (WGS) entry which is preliminary data.</text>
</comment>
<proteinExistence type="inferred from homology"/>
<dbReference type="InterPro" id="IPR001173">
    <property type="entry name" value="Glyco_trans_2-like"/>
</dbReference>
<name>A0A840G0X7_RHOTE</name>
<reference evidence="3 4" key="1">
    <citation type="submission" date="2020-08" db="EMBL/GenBank/DDBJ databases">
        <title>Genome sequencing of Purple Non-Sulfur Bacteria from various extreme environments.</title>
        <authorList>
            <person name="Mayer M."/>
        </authorList>
    </citation>
    <scope>NUCLEOTIDE SEQUENCE [LARGE SCALE GENOMIC DNA]</scope>
    <source>
        <strain evidence="3 4">2761</strain>
    </source>
</reference>
<accession>A0A840G0X7</accession>
<feature type="domain" description="Glycosyltransferase 2-like" evidence="2">
    <location>
        <begin position="6"/>
        <end position="105"/>
    </location>
</feature>
<sequence length="242" mass="28430">MAEVLDAVVPLADEILVVDSGSTDATHSILARYPVRVLHRDFDNFRDQRVYAEEHCTYPWILSLDSDEVLSPQLVARIRDLKAQSFSLADGSHPDGFSIRRDWFFLGRKVRNFYPVRTPDYIVRLFRKDRISTRGSRIIHESVRGERCTLVSLEEPILHYTCDSVDDLYGKVGLYTRLMAEDAASRGERSSWLRLNVYPWLIWARWYLLYGSWRDGEIGRVLCRYIRITVYLKYLKLRFRDA</sequence>
<dbReference type="EMBL" id="JACIGE010000008">
    <property type="protein sequence ID" value="MBB4247874.1"/>
    <property type="molecule type" value="Genomic_DNA"/>
</dbReference>
<dbReference type="CDD" id="cd02511">
    <property type="entry name" value="Beta4Glucosyltransferase"/>
    <property type="match status" value="1"/>
</dbReference>
<protein>
    <submittedName>
        <fullName evidence="3">Glycosyltransferase involved in cell wall biosynthesis</fullName>
    </submittedName>
</protein>
<dbReference type="Proteomes" id="UP000587070">
    <property type="component" value="Unassembled WGS sequence"/>
</dbReference>
<dbReference type="PANTHER" id="PTHR43630:SF2">
    <property type="entry name" value="GLYCOSYLTRANSFERASE"/>
    <property type="match status" value="1"/>
</dbReference>
<evidence type="ECO:0000313" key="4">
    <source>
        <dbReference type="Proteomes" id="UP000587070"/>
    </source>
</evidence>
<organism evidence="3 4">
    <name type="scientific">Rhodocyclus tenuis</name>
    <name type="common">Rhodospirillum tenue</name>
    <dbReference type="NCBI Taxonomy" id="1066"/>
    <lineage>
        <taxon>Bacteria</taxon>
        <taxon>Pseudomonadati</taxon>
        <taxon>Pseudomonadota</taxon>
        <taxon>Betaproteobacteria</taxon>
        <taxon>Rhodocyclales</taxon>
        <taxon>Rhodocyclaceae</taxon>
        <taxon>Rhodocyclus</taxon>
    </lineage>
</organism>
<evidence type="ECO:0000256" key="1">
    <source>
        <dbReference type="ARBA" id="ARBA00038494"/>
    </source>
</evidence>
<dbReference type="PANTHER" id="PTHR43630">
    <property type="entry name" value="POLY-BETA-1,6-N-ACETYL-D-GLUCOSAMINE SYNTHASE"/>
    <property type="match status" value="1"/>
</dbReference>
<dbReference type="InterPro" id="IPR029044">
    <property type="entry name" value="Nucleotide-diphossugar_trans"/>
</dbReference>
<dbReference type="Gene3D" id="3.90.550.10">
    <property type="entry name" value="Spore Coat Polysaccharide Biosynthesis Protein SpsA, Chain A"/>
    <property type="match status" value="1"/>
</dbReference>
<dbReference type="GO" id="GO:0016740">
    <property type="term" value="F:transferase activity"/>
    <property type="evidence" value="ECO:0007669"/>
    <property type="project" value="UniProtKB-KW"/>
</dbReference>
<keyword evidence="4" id="KW-1185">Reference proteome</keyword>
<comment type="similarity">
    <text evidence="1">Belongs to the glycosyltransferase 2 family. WaaE/KdtX subfamily.</text>
</comment>
<gene>
    <name evidence="3" type="ORF">GGD90_002260</name>
</gene>
<keyword evidence="3" id="KW-0808">Transferase</keyword>
<dbReference type="Pfam" id="PF00535">
    <property type="entry name" value="Glycos_transf_2"/>
    <property type="match status" value="1"/>
</dbReference>
<dbReference type="SUPFAM" id="SSF53448">
    <property type="entry name" value="Nucleotide-diphospho-sugar transferases"/>
    <property type="match status" value="1"/>
</dbReference>
<evidence type="ECO:0000259" key="2">
    <source>
        <dbReference type="Pfam" id="PF00535"/>
    </source>
</evidence>